<evidence type="ECO:0000313" key="11">
    <source>
        <dbReference type="Proteomes" id="UP001163105"/>
    </source>
</evidence>
<dbReference type="SUPFAM" id="SSF53335">
    <property type="entry name" value="S-adenosyl-L-methionine-dependent methyltransferases"/>
    <property type="match status" value="1"/>
</dbReference>
<dbReference type="GO" id="GO:0008171">
    <property type="term" value="F:O-methyltransferase activity"/>
    <property type="evidence" value="ECO:0007669"/>
    <property type="project" value="InterPro"/>
</dbReference>
<dbReference type="SUPFAM" id="SSF50129">
    <property type="entry name" value="GroES-like"/>
    <property type="match status" value="1"/>
</dbReference>
<dbReference type="PROSITE" id="PS00059">
    <property type="entry name" value="ADH_ZINC"/>
    <property type="match status" value="1"/>
</dbReference>
<dbReference type="Gene3D" id="3.40.50.720">
    <property type="entry name" value="NAD(P)-binding Rossmann-like Domain"/>
    <property type="match status" value="1"/>
</dbReference>
<evidence type="ECO:0000256" key="6">
    <source>
        <dbReference type="ARBA" id="ARBA00022833"/>
    </source>
</evidence>
<dbReference type="Gene3D" id="3.90.180.10">
    <property type="entry name" value="Medium-chain alcohol dehydrogenases, catalytic domain"/>
    <property type="match status" value="1"/>
</dbReference>
<keyword evidence="6" id="KW-0862">Zinc</keyword>
<dbReference type="SUPFAM" id="SSF51735">
    <property type="entry name" value="NAD(P)-binding Rossmann-fold domains"/>
    <property type="match status" value="1"/>
</dbReference>
<dbReference type="InterPro" id="IPR036388">
    <property type="entry name" value="WH-like_DNA-bd_sf"/>
</dbReference>
<dbReference type="AlphaFoldDB" id="A0AB34FZK6"/>
<dbReference type="GO" id="GO:0008270">
    <property type="term" value="F:zinc ion binding"/>
    <property type="evidence" value="ECO:0007669"/>
    <property type="project" value="InterPro"/>
</dbReference>
<dbReference type="Pfam" id="PF00891">
    <property type="entry name" value="Methyltransf_2"/>
    <property type="match status" value="1"/>
</dbReference>
<dbReference type="Gene3D" id="1.10.10.10">
    <property type="entry name" value="Winged helix-like DNA-binding domain superfamily/Winged helix DNA-binding domain"/>
    <property type="match status" value="1"/>
</dbReference>
<keyword evidence="4" id="KW-0949">S-adenosyl-L-methionine</keyword>
<reference evidence="10" key="1">
    <citation type="submission" date="2023-01" db="EMBL/GenBank/DDBJ databases">
        <title>The growth and conidiation of Purpureocillium lavendulum are regulated by nitrogen source and histone H3K14 acetylation.</title>
        <authorList>
            <person name="Tang P."/>
            <person name="Han J."/>
            <person name="Zhang C."/>
            <person name="Tang P."/>
            <person name="Qi F."/>
            <person name="Zhang K."/>
            <person name="Liang L."/>
        </authorList>
    </citation>
    <scope>NUCLEOTIDE SEQUENCE</scope>
    <source>
        <strain evidence="10">YMF1.00683</strain>
    </source>
</reference>
<keyword evidence="7" id="KW-0560">Oxidoreductase</keyword>
<evidence type="ECO:0000256" key="4">
    <source>
        <dbReference type="ARBA" id="ARBA00022691"/>
    </source>
</evidence>
<dbReference type="PANTHER" id="PTHR42813:SF1">
    <property type="entry name" value="DEHYDROGENASE, PUTATIVE (AFU_ORTHOLOGUE AFUA_5G03930)-RELATED"/>
    <property type="match status" value="1"/>
</dbReference>
<dbReference type="InterPro" id="IPR016461">
    <property type="entry name" value="COMT-like"/>
</dbReference>
<dbReference type="Gene3D" id="3.40.50.150">
    <property type="entry name" value="Vaccinia Virus protein VP39"/>
    <property type="match status" value="1"/>
</dbReference>
<dbReference type="Proteomes" id="UP001163105">
    <property type="component" value="Unassembled WGS sequence"/>
</dbReference>
<keyword evidence="11" id="KW-1185">Reference proteome</keyword>
<protein>
    <submittedName>
        <fullName evidence="10">Uncharacterized protein</fullName>
    </submittedName>
</protein>
<dbReference type="Pfam" id="PF08240">
    <property type="entry name" value="ADH_N"/>
    <property type="match status" value="1"/>
</dbReference>
<dbReference type="GO" id="GO:0016491">
    <property type="term" value="F:oxidoreductase activity"/>
    <property type="evidence" value="ECO:0007669"/>
    <property type="project" value="UniProtKB-KW"/>
</dbReference>
<dbReference type="InterPro" id="IPR013154">
    <property type="entry name" value="ADH-like_N"/>
</dbReference>
<keyword evidence="3" id="KW-0808">Transferase</keyword>
<dbReference type="PROSITE" id="PS51683">
    <property type="entry name" value="SAM_OMT_II"/>
    <property type="match status" value="1"/>
</dbReference>
<dbReference type="InterPro" id="IPR002328">
    <property type="entry name" value="ADH_Zn_CS"/>
</dbReference>
<dbReference type="InterPro" id="IPR036390">
    <property type="entry name" value="WH_DNA-bd_sf"/>
</dbReference>
<dbReference type="InterPro" id="IPR011032">
    <property type="entry name" value="GroES-like_sf"/>
</dbReference>
<gene>
    <name evidence="10" type="ORF">O9K51_04639</name>
</gene>
<dbReference type="CDD" id="cd08283">
    <property type="entry name" value="FDH_like_1"/>
    <property type="match status" value="1"/>
</dbReference>
<sequence>MAPQASVEQYLSSHGLDAASFDVDGLAEFPVSPKDEEPYKARLDLISLTKELHDISVGPKEGLRYLAWDCVNNLSLQAMWEFQVPQAVPLHGEISYEDLAAKVTELNGLSIPTLNLRRLVRHAITNRIFVEPRKGHVAHTRTSRLLLEDVPLSNWVGFMCNDLWLPVTNVVSAMKKWPGSEESTETGVNLAYDQSLPWFDYLQRNDALAKRYNLAMQAHGGGEGYSLAATVDGYPWGDLAEGATVVDVGGNQGYVSFAIADAFPTLRFIVQDTAGMRTPETVGKVPNALQARVELTTHDFFTPQPVVADAYFFRMIFHGFADKHCVLILQALVPALRPGAKIIIHDGALPEPGTAGYIEERTMRTLDLFMQVTVNAREREPDDWRELFRLADGRFKFNKIWKPESSRMWFIEVEWNIIMSEGASAISQAAYGVEKAIGHGDNTVIQQDVADYSETGRPGSTMKALVWQGKNKVEMVDVPRPQILEDRDVILKVTGSTVCGSDLHLLHGSVIQMSKGDILGHEFCGIVDEVGSGVDKDKVKVGKRYVASFQIACGDCFFCKQKLSSQCEKTNSNTTERAMYGGRTAGMFGYAHFTGGFAGGQAEYVRVPLGDVNLLEIPEDVPDEKALYLSDVLATSYNCVKDTAIYKGDEVAIFGAGPIGQMCGVFALQEGAAKVIFVDTEPRLTFIKDHFPKDHHDKLQLVDFKTLSHGVTSAETVVGRLKELCGGRGPDAALECAAGEYAKGWMHWLEIATGAETDTSEILNEMIEGVRNYGRCGVTGIYVGYTNHFNVGSLMQRGIRLIGNGQAPVHKYWEELLAMIRRGELDPLQMVSHRVRLEDLDKVYYKFEKREDSMQKVFVETRFSLPAADGSPALTRY</sequence>
<evidence type="ECO:0000313" key="10">
    <source>
        <dbReference type="EMBL" id="KAJ6443460.1"/>
    </source>
</evidence>
<evidence type="ECO:0000256" key="1">
    <source>
        <dbReference type="ARBA" id="ARBA00001947"/>
    </source>
</evidence>
<keyword evidence="5" id="KW-0479">Metal-binding</keyword>
<dbReference type="EMBL" id="JAQHRD010000003">
    <property type="protein sequence ID" value="KAJ6443460.1"/>
    <property type="molecule type" value="Genomic_DNA"/>
</dbReference>
<evidence type="ECO:0000256" key="2">
    <source>
        <dbReference type="ARBA" id="ARBA00022603"/>
    </source>
</evidence>
<proteinExistence type="predicted"/>
<evidence type="ECO:0000256" key="5">
    <source>
        <dbReference type="ARBA" id="ARBA00022723"/>
    </source>
</evidence>
<evidence type="ECO:0000259" key="8">
    <source>
        <dbReference type="Pfam" id="PF00891"/>
    </source>
</evidence>
<keyword evidence="2" id="KW-0489">Methyltransferase</keyword>
<evidence type="ECO:0000256" key="7">
    <source>
        <dbReference type="ARBA" id="ARBA00023002"/>
    </source>
</evidence>
<dbReference type="InterPro" id="IPR036291">
    <property type="entry name" value="NAD(P)-bd_dom_sf"/>
</dbReference>
<organism evidence="10 11">
    <name type="scientific">Purpureocillium lavendulum</name>
    <dbReference type="NCBI Taxonomy" id="1247861"/>
    <lineage>
        <taxon>Eukaryota</taxon>
        <taxon>Fungi</taxon>
        <taxon>Dikarya</taxon>
        <taxon>Ascomycota</taxon>
        <taxon>Pezizomycotina</taxon>
        <taxon>Sordariomycetes</taxon>
        <taxon>Hypocreomycetidae</taxon>
        <taxon>Hypocreales</taxon>
        <taxon>Ophiocordycipitaceae</taxon>
        <taxon>Purpureocillium</taxon>
    </lineage>
</organism>
<comment type="caution">
    <text evidence="10">The sequence shown here is derived from an EMBL/GenBank/DDBJ whole genome shotgun (WGS) entry which is preliminary data.</text>
</comment>
<accession>A0AB34FZK6</accession>
<comment type="cofactor">
    <cofactor evidence="1">
        <name>Zn(2+)</name>
        <dbReference type="ChEBI" id="CHEBI:29105"/>
    </cofactor>
</comment>
<dbReference type="PANTHER" id="PTHR42813">
    <property type="entry name" value="ZINC-TYPE ALCOHOL DEHYDROGENASE-LIKE"/>
    <property type="match status" value="1"/>
</dbReference>
<evidence type="ECO:0000256" key="3">
    <source>
        <dbReference type="ARBA" id="ARBA00022679"/>
    </source>
</evidence>
<dbReference type="InterPro" id="IPR001077">
    <property type="entry name" value="COMT_C"/>
</dbReference>
<dbReference type="GO" id="GO:0032259">
    <property type="term" value="P:methylation"/>
    <property type="evidence" value="ECO:0007669"/>
    <property type="project" value="UniProtKB-KW"/>
</dbReference>
<dbReference type="SUPFAM" id="SSF46785">
    <property type="entry name" value="Winged helix' DNA-binding domain"/>
    <property type="match status" value="1"/>
</dbReference>
<feature type="domain" description="Alcohol dehydrogenase-like N-terminal" evidence="9">
    <location>
        <begin position="486"/>
        <end position="611"/>
    </location>
</feature>
<feature type="domain" description="O-methyltransferase C-terminal" evidence="8">
    <location>
        <begin position="198"/>
        <end position="389"/>
    </location>
</feature>
<name>A0AB34FZK6_9HYPO</name>
<evidence type="ECO:0000259" key="9">
    <source>
        <dbReference type="Pfam" id="PF08240"/>
    </source>
</evidence>
<dbReference type="InterPro" id="IPR029063">
    <property type="entry name" value="SAM-dependent_MTases_sf"/>
</dbReference>